<feature type="coiled-coil region" evidence="10">
    <location>
        <begin position="402"/>
        <end position="429"/>
    </location>
</feature>
<feature type="coiled-coil region" evidence="10">
    <location>
        <begin position="105"/>
        <end position="260"/>
    </location>
</feature>
<evidence type="ECO:0000256" key="3">
    <source>
        <dbReference type="ARBA" id="ARBA00018691"/>
    </source>
</evidence>
<dbReference type="GO" id="GO:0005634">
    <property type="term" value="C:nucleus"/>
    <property type="evidence" value="ECO:0007669"/>
    <property type="project" value="TreeGrafter"/>
</dbReference>
<dbReference type="GO" id="GO:0000977">
    <property type="term" value="F:RNA polymerase II transcription regulatory region sequence-specific DNA binding"/>
    <property type="evidence" value="ECO:0007669"/>
    <property type="project" value="TreeGrafter"/>
</dbReference>
<feature type="coiled-coil region" evidence="10">
    <location>
        <begin position="506"/>
        <end position="533"/>
    </location>
</feature>
<evidence type="ECO:0000256" key="5">
    <source>
        <dbReference type="ARBA" id="ARBA00022692"/>
    </source>
</evidence>
<dbReference type="Proteomes" id="UP000597762">
    <property type="component" value="Unassembled WGS sequence"/>
</dbReference>
<dbReference type="GO" id="GO:0000981">
    <property type="term" value="F:DNA-binding transcription factor activity, RNA polymerase II-specific"/>
    <property type="evidence" value="ECO:0007669"/>
    <property type="project" value="TreeGrafter"/>
</dbReference>
<comment type="similarity">
    <text evidence="2">Belongs to the CASP family.</text>
</comment>
<evidence type="ECO:0000259" key="13">
    <source>
        <dbReference type="Pfam" id="PF25398"/>
    </source>
</evidence>
<feature type="domain" description="Cux N-terminal" evidence="13">
    <location>
        <begin position="1"/>
        <end position="105"/>
    </location>
</feature>
<evidence type="ECO:0000256" key="7">
    <source>
        <dbReference type="ARBA" id="ARBA00023034"/>
    </source>
</evidence>
<evidence type="ECO:0000313" key="15">
    <source>
        <dbReference type="Proteomes" id="UP000597762"/>
    </source>
</evidence>
<dbReference type="InterPro" id="IPR057476">
    <property type="entry name" value="Cux_N"/>
</dbReference>
<keyword evidence="6 11" id="KW-1133">Transmembrane helix</keyword>
<dbReference type="PANTHER" id="PTHR14043:SF2">
    <property type="entry name" value="HOMEOBOX PROTEIN CUT"/>
    <property type="match status" value="1"/>
</dbReference>
<proteinExistence type="inferred from homology"/>
<evidence type="ECO:0000256" key="4">
    <source>
        <dbReference type="ARBA" id="ARBA00022448"/>
    </source>
</evidence>
<keyword evidence="9 11" id="KW-0472">Membrane</keyword>
<dbReference type="Pfam" id="PF25398">
    <property type="entry name" value="CUX1_N"/>
    <property type="match status" value="1"/>
</dbReference>
<sequence>MCQYWKNFDLQDLQKNLDTTATEIANRQDESDISRKKLVDQSRDFKKNTPEDVRKVVAPLLRSFQSEVDALSKRSKFVETSFLSVYKKLIDMPDPVPFLEHALNIQKKAQKVQDLEIENKQLRETLDDYNHEFAEVKNQEVTIKQLREKLKEYEDRMEATADARAKEKEKEVQKVFAEKERQLQETQMSVAKKLGEAEQKVSTLHSALESVQSELFDVKAKYDEATMAKSDETEMIMADLERANERAAAAERQVEQLMQQQLIASSQNMQESISLQKAPDMEQALDILKHSNLEVELSAKEKEISQLVDDVQRLQASLAKLRDSSSVQITKLEEELNTQSKAYQQLEDKLQSQRDYDEIYRELSVMKSIEFSKSSEEDLVTSQSKSLELLLLEKNKSLQAETTQLKMAHSELSKQYNKLQENYKEAASTITEQKGMISQLEEDLRSVNALSSMFRGTAEGIEAKPTTPTTEMMADFVKEMTPPVNDGDKSTLTAASSLLPIVQSQRERYRIRAQDLEAQNLVLKQQVTLLQNETDKLRSDNVKLYEKIRFLQSYPNKSENHASSVDDTESQYSSQYEERLNPFNTFNRKERMKRYMNLKPYDKITLSMGRFIMGNKVARTVTFFYTIFLHCFVFLVLYKLAHTESCKRDMAAECQERFAAHMMKFHKGHE</sequence>
<feature type="coiled-coil region" evidence="10">
    <location>
        <begin position="290"/>
        <end position="349"/>
    </location>
</feature>
<evidence type="ECO:0000256" key="2">
    <source>
        <dbReference type="ARBA" id="ARBA00006415"/>
    </source>
</evidence>
<keyword evidence="8 10" id="KW-0175">Coiled coil</keyword>
<organism evidence="14 15">
    <name type="scientific">Acanthosepion pharaonis</name>
    <name type="common">Pharaoh cuttlefish</name>
    <name type="synonym">Sepia pharaonis</name>
    <dbReference type="NCBI Taxonomy" id="158019"/>
    <lineage>
        <taxon>Eukaryota</taxon>
        <taxon>Metazoa</taxon>
        <taxon>Spiralia</taxon>
        <taxon>Lophotrochozoa</taxon>
        <taxon>Mollusca</taxon>
        <taxon>Cephalopoda</taxon>
        <taxon>Coleoidea</taxon>
        <taxon>Decapodiformes</taxon>
        <taxon>Sepiida</taxon>
        <taxon>Sepiina</taxon>
        <taxon>Sepiidae</taxon>
        <taxon>Acanthosepion</taxon>
    </lineage>
</organism>
<dbReference type="GO" id="GO:0000139">
    <property type="term" value="C:Golgi membrane"/>
    <property type="evidence" value="ECO:0007669"/>
    <property type="project" value="UniProtKB-SubCell"/>
</dbReference>
<evidence type="ECO:0000256" key="6">
    <source>
        <dbReference type="ARBA" id="ARBA00022989"/>
    </source>
</evidence>
<accession>A0A812CBX7</accession>
<evidence type="ECO:0000256" key="1">
    <source>
        <dbReference type="ARBA" id="ARBA00004409"/>
    </source>
</evidence>
<evidence type="ECO:0000256" key="8">
    <source>
        <dbReference type="ARBA" id="ARBA00023054"/>
    </source>
</evidence>
<evidence type="ECO:0000256" key="9">
    <source>
        <dbReference type="ARBA" id="ARBA00023136"/>
    </source>
</evidence>
<dbReference type="InterPro" id="IPR012955">
    <property type="entry name" value="CASP_C"/>
</dbReference>
<comment type="caution">
    <text evidence="14">The sequence shown here is derived from an EMBL/GenBank/DDBJ whole genome shotgun (WGS) entry which is preliminary data.</text>
</comment>
<feature type="transmembrane region" description="Helical" evidence="11">
    <location>
        <begin position="623"/>
        <end position="641"/>
    </location>
</feature>
<evidence type="ECO:0000256" key="10">
    <source>
        <dbReference type="SAM" id="Coils"/>
    </source>
</evidence>
<dbReference type="GO" id="GO:0006891">
    <property type="term" value="P:intra-Golgi vesicle-mediated transport"/>
    <property type="evidence" value="ECO:0007669"/>
    <property type="project" value="InterPro"/>
</dbReference>
<dbReference type="OrthoDB" id="10257567at2759"/>
<dbReference type="EMBL" id="CAHIKZ030001235">
    <property type="protein sequence ID" value="CAE1257201.1"/>
    <property type="molecule type" value="Genomic_DNA"/>
</dbReference>
<name>A0A812CBX7_ACAPH</name>
<gene>
    <name evidence="14" type="ORF">SPHA_30639</name>
</gene>
<keyword evidence="7" id="KW-0333">Golgi apparatus</keyword>
<dbReference type="AlphaFoldDB" id="A0A812CBX7"/>
<feature type="domain" description="CASP C-terminal" evidence="12">
    <location>
        <begin position="418"/>
        <end position="643"/>
    </location>
</feature>
<protein>
    <recommendedName>
        <fullName evidence="3">Protein CASP</fullName>
    </recommendedName>
</protein>
<keyword evidence="5 11" id="KW-0812">Transmembrane</keyword>
<reference evidence="14" key="1">
    <citation type="submission" date="2021-01" db="EMBL/GenBank/DDBJ databases">
        <authorList>
            <person name="Li R."/>
            <person name="Bekaert M."/>
        </authorList>
    </citation>
    <scope>NUCLEOTIDE SEQUENCE</scope>
    <source>
        <strain evidence="14">Farmed</strain>
    </source>
</reference>
<comment type="subcellular location">
    <subcellularLocation>
        <location evidence="1">Golgi apparatus membrane</location>
        <topology evidence="1">Single-pass type IV membrane protein</topology>
    </subcellularLocation>
</comment>
<evidence type="ECO:0000313" key="14">
    <source>
        <dbReference type="EMBL" id="CAE1257201.1"/>
    </source>
</evidence>
<evidence type="ECO:0000256" key="11">
    <source>
        <dbReference type="SAM" id="Phobius"/>
    </source>
</evidence>
<dbReference type="Pfam" id="PF08172">
    <property type="entry name" value="CASP_C"/>
    <property type="match status" value="1"/>
</dbReference>
<keyword evidence="4" id="KW-0813">Transport</keyword>
<dbReference type="PANTHER" id="PTHR14043">
    <property type="entry name" value="CCAAT DISPLACEMENT PROTEIN-RELATED"/>
    <property type="match status" value="1"/>
</dbReference>
<evidence type="ECO:0000259" key="12">
    <source>
        <dbReference type="Pfam" id="PF08172"/>
    </source>
</evidence>
<keyword evidence="15" id="KW-1185">Reference proteome</keyword>